<keyword evidence="2" id="KW-1185">Reference proteome</keyword>
<name>A0AA35KZ09_9SAUR</name>
<protein>
    <submittedName>
        <fullName evidence="1">Uncharacterized protein</fullName>
    </submittedName>
</protein>
<gene>
    <name evidence="1" type="ORF">PODLI_1B024670</name>
</gene>
<reference evidence="1" key="1">
    <citation type="submission" date="2022-12" db="EMBL/GenBank/DDBJ databases">
        <authorList>
            <person name="Alioto T."/>
            <person name="Alioto T."/>
            <person name="Gomez Garrido J."/>
        </authorList>
    </citation>
    <scope>NUCLEOTIDE SEQUENCE</scope>
</reference>
<dbReference type="Proteomes" id="UP001178461">
    <property type="component" value="Chromosome 11"/>
</dbReference>
<proteinExistence type="predicted"/>
<sequence>MVESRLFLASYEQGPVFNRRQTAEHIEFIRHGFFQTVVRTSEEARTMLRIQEAVAY</sequence>
<evidence type="ECO:0000313" key="2">
    <source>
        <dbReference type="Proteomes" id="UP001178461"/>
    </source>
</evidence>
<evidence type="ECO:0000313" key="1">
    <source>
        <dbReference type="EMBL" id="CAI5786870.1"/>
    </source>
</evidence>
<accession>A0AA35KZ09</accession>
<dbReference type="EMBL" id="OX395136">
    <property type="protein sequence ID" value="CAI5786870.1"/>
    <property type="molecule type" value="Genomic_DNA"/>
</dbReference>
<organism evidence="1 2">
    <name type="scientific">Podarcis lilfordi</name>
    <name type="common">Lilford's wall lizard</name>
    <dbReference type="NCBI Taxonomy" id="74358"/>
    <lineage>
        <taxon>Eukaryota</taxon>
        <taxon>Metazoa</taxon>
        <taxon>Chordata</taxon>
        <taxon>Craniata</taxon>
        <taxon>Vertebrata</taxon>
        <taxon>Euteleostomi</taxon>
        <taxon>Lepidosauria</taxon>
        <taxon>Squamata</taxon>
        <taxon>Bifurcata</taxon>
        <taxon>Unidentata</taxon>
        <taxon>Episquamata</taxon>
        <taxon>Laterata</taxon>
        <taxon>Lacertibaenia</taxon>
        <taxon>Lacertidae</taxon>
        <taxon>Podarcis</taxon>
    </lineage>
</organism>
<dbReference type="AlphaFoldDB" id="A0AA35KZ09"/>